<feature type="transmembrane region" description="Helical" evidence="5">
    <location>
        <begin position="21"/>
        <end position="41"/>
    </location>
</feature>
<dbReference type="NCBIfam" id="TIGR03061">
    <property type="entry name" value="pip_yhgE_Nterm"/>
    <property type="match status" value="1"/>
</dbReference>
<dbReference type="Proteomes" id="UP000199051">
    <property type="component" value="Unassembled WGS sequence"/>
</dbReference>
<keyword evidence="4 5" id="KW-0472">Membrane</keyword>
<evidence type="ECO:0000313" key="7">
    <source>
        <dbReference type="EMBL" id="SES20324.1"/>
    </source>
</evidence>
<name>A0A1H9VFS8_9PSEU</name>
<feature type="domain" description="ABC-2 type transporter transmembrane" evidence="6">
    <location>
        <begin position="445"/>
        <end position="637"/>
    </location>
</feature>
<dbReference type="PANTHER" id="PTHR43077:SF10">
    <property type="entry name" value="TRANSPORT PERMEASE PROTEIN"/>
    <property type="match status" value="1"/>
</dbReference>
<dbReference type="InterPro" id="IPR051328">
    <property type="entry name" value="T7SS_ABC-Transporter"/>
</dbReference>
<dbReference type="RefSeq" id="WP_092780761.1">
    <property type="nucleotide sequence ID" value="NZ_FOGI01000008.1"/>
</dbReference>
<dbReference type="NCBIfam" id="TIGR03057">
    <property type="entry name" value="xxxLxxG_by_4"/>
    <property type="match status" value="2"/>
</dbReference>
<dbReference type="AlphaFoldDB" id="A0A1H9VFS8"/>
<dbReference type="NCBIfam" id="TIGR03062">
    <property type="entry name" value="pip_yhgE_Cterm"/>
    <property type="match status" value="1"/>
</dbReference>
<dbReference type="InterPro" id="IPR017500">
    <property type="entry name" value="Phage_infect_YhgE_N"/>
</dbReference>
<dbReference type="InterPro" id="IPR023908">
    <property type="entry name" value="xxxLxxG_rpt"/>
</dbReference>
<keyword evidence="3 5" id="KW-1133">Transmembrane helix</keyword>
<feature type="transmembrane region" description="Helical" evidence="5">
    <location>
        <begin position="505"/>
        <end position="530"/>
    </location>
</feature>
<dbReference type="InterPro" id="IPR017501">
    <property type="entry name" value="Phage_infect_YhgE_C"/>
</dbReference>
<evidence type="ECO:0000313" key="8">
    <source>
        <dbReference type="Proteomes" id="UP000199051"/>
    </source>
</evidence>
<feature type="transmembrane region" description="Helical" evidence="5">
    <location>
        <begin position="464"/>
        <end position="484"/>
    </location>
</feature>
<evidence type="ECO:0000256" key="1">
    <source>
        <dbReference type="ARBA" id="ARBA00004141"/>
    </source>
</evidence>
<dbReference type="Pfam" id="PF12698">
    <property type="entry name" value="ABC2_membrane_3"/>
    <property type="match status" value="1"/>
</dbReference>
<comment type="subcellular location">
    <subcellularLocation>
        <location evidence="1">Membrane</location>
        <topology evidence="1">Multi-pass membrane protein</topology>
    </subcellularLocation>
</comment>
<evidence type="ECO:0000256" key="5">
    <source>
        <dbReference type="SAM" id="Phobius"/>
    </source>
</evidence>
<sequence length="659" mass="67974">MSVFRLARNELRRISSGTLPRLAVLALVLVPLLYGSLYLYANADPYNRLDKIPAALVVTDKGVTRADGSRLDAGRKVADQLAASGKFDWQEVDAPTAEEGVRTGKYTFSITLPNDFSASLASSSDFAPRQGMITVTTNDANNYLVGTIADRVVSAVRESVAASVGTEAAEKFLVGFGTVYERTRQAADGASQLADGASRANTGANQLAAGQRDLADGATKLADGTTTAAAGTKKLSTGLDTLESRTKDLPAQTTQLATGARKVANGNDQAARTAENLSAAAQAAVNHLDELDKGIEQSLRDAGLPDADVERVLARLRTLRTPVEQANTQVHSASGQLRALATGADQVANGAETLAAAAPALSGGISEAAGGARDLATGTSQLRTGALQLRDGETKAVTGADELAAGTKSLSDGSVQLRDGLTAGLGQIPHPDDATRDATAQTIGDPVSVHTVGENSAGSYGAGLAPFFLGLALWIGAFVLFLLIRPLSARALAAGHSAARTALAGWLTPAALGVAQVVIMFAAVTTLIGIHPARPLATLGFLVLTSLTFVSVVHALNAFLGPVGKFVALVVLILQLISAGGTFPWQTLPDALIPLHRVLPMGYVVDGLRHLLYGGASGGIGTDVGVLLAYLIGGLTVSTLAARRQRVWTPARLKPELVL</sequence>
<feature type="transmembrane region" description="Helical" evidence="5">
    <location>
        <begin position="624"/>
        <end position="642"/>
    </location>
</feature>
<dbReference type="EMBL" id="FOGI01000008">
    <property type="protein sequence ID" value="SES20324.1"/>
    <property type="molecule type" value="Genomic_DNA"/>
</dbReference>
<feature type="transmembrane region" description="Helical" evidence="5">
    <location>
        <begin position="536"/>
        <end position="559"/>
    </location>
</feature>
<gene>
    <name evidence="7" type="ORF">SAMN04487818_108319</name>
</gene>
<dbReference type="STRING" id="155974.SAMN04487818_108319"/>
<dbReference type="Gene3D" id="1.10.287.950">
    <property type="entry name" value="Methyl-accepting chemotaxis protein"/>
    <property type="match status" value="1"/>
</dbReference>
<accession>A0A1H9VFS8</accession>
<organism evidence="7 8">
    <name type="scientific">Actinokineospora terrae</name>
    <dbReference type="NCBI Taxonomy" id="155974"/>
    <lineage>
        <taxon>Bacteria</taxon>
        <taxon>Bacillati</taxon>
        <taxon>Actinomycetota</taxon>
        <taxon>Actinomycetes</taxon>
        <taxon>Pseudonocardiales</taxon>
        <taxon>Pseudonocardiaceae</taxon>
        <taxon>Actinokineospora</taxon>
    </lineage>
</organism>
<keyword evidence="2 5" id="KW-0812">Transmembrane</keyword>
<dbReference type="PANTHER" id="PTHR43077">
    <property type="entry name" value="TRANSPORT PERMEASE YVFS-RELATED"/>
    <property type="match status" value="1"/>
</dbReference>
<proteinExistence type="predicted"/>
<dbReference type="InterPro" id="IPR013525">
    <property type="entry name" value="ABC2_TM"/>
</dbReference>
<keyword evidence="8" id="KW-1185">Reference proteome</keyword>
<evidence type="ECO:0000256" key="2">
    <source>
        <dbReference type="ARBA" id="ARBA00022692"/>
    </source>
</evidence>
<dbReference type="GO" id="GO:0140359">
    <property type="term" value="F:ABC-type transporter activity"/>
    <property type="evidence" value="ECO:0007669"/>
    <property type="project" value="InterPro"/>
</dbReference>
<dbReference type="GO" id="GO:0016020">
    <property type="term" value="C:membrane"/>
    <property type="evidence" value="ECO:0007669"/>
    <property type="project" value="UniProtKB-SubCell"/>
</dbReference>
<dbReference type="Gene3D" id="3.40.1710.10">
    <property type="entry name" value="abc type-2 transporter like domain"/>
    <property type="match status" value="1"/>
</dbReference>
<dbReference type="SUPFAM" id="SSF58104">
    <property type="entry name" value="Methyl-accepting chemotaxis protein (MCP) signaling domain"/>
    <property type="match status" value="1"/>
</dbReference>
<feature type="transmembrane region" description="Helical" evidence="5">
    <location>
        <begin position="566"/>
        <end position="585"/>
    </location>
</feature>
<evidence type="ECO:0000256" key="4">
    <source>
        <dbReference type="ARBA" id="ARBA00023136"/>
    </source>
</evidence>
<evidence type="ECO:0000259" key="6">
    <source>
        <dbReference type="Pfam" id="PF12698"/>
    </source>
</evidence>
<reference evidence="8" key="1">
    <citation type="submission" date="2016-10" db="EMBL/GenBank/DDBJ databases">
        <authorList>
            <person name="Varghese N."/>
            <person name="Submissions S."/>
        </authorList>
    </citation>
    <scope>NUCLEOTIDE SEQUENCE [LARGE SCALE GENOMIC DNA]</scope>
    <source>
        <strain evidence="8">DSM 44260</strain>
    </source>
</reference>
<protein>
    <submittedName>
        <fullName evidence="7">Putative membrane protein</fullName>
    </submittedName>
</protein>
<evidence type="ECO:0000256" key="3">
    <source>
        <dbReference type="ARBA" id="ARBA00022989"/>
    </source>
</evidence>